<dbReference type="EMBL" id="KB742701">
    <property type="protein sequence ID" value="EOB05290.1"/>
    <property type="molecule type" value="Genomic_DNA"/>
</dbReference>
<dbReference type="AlphaFoldDB" id="R0LU48"/>
<proteinExistence type="predicted"/>
<evidence type="ECO:0000313" key="3">
    <source>
        <dbReference type="Proteomes" id="UP000296049"/>
    </source>
</evidence>
<evidence type="ECO:0000256" key="1">
    <source>
        <dbReference type="SAM" id="MobiDB-lite"/>
    </source>
</evidence>
<protein>
    <submittedName>
        <fullName evidence="2">Uncharacterized protein</fullName>
    </submittedName>
</protein>
<reference evidence="3" key="1">
    <citation type="journal article" date="2013" name="Nat. Genet.">
        <title>The duck genome and transcriptome provide insight into an avian influenza virus reservoir species.</title>
        <authorList>
            <person name="Huang Y."/>
            <person name="Li Y."/>
            <person name="Burt D.W."/>
            <person name="Chen H."/>
            <person name="Zhang Y."/>
            <person name="Qian W."/>
            <person name="Kim H."/>
            <person name="Gan S."/>
            <person name="Zhao Y."/>
            <person name="Li J."/>
            <person name="Yi K."/>
            <person name="Feng H."/>
            <person name="Zhu P."/>
            <person name="Li B."/>
            <person name="Liu Q."/>
            <person name="Fairley S."/>
            <person name="Magor K.E."/>
            <person name="Du Z."/>
            <person name="Hu X."/>
            <person name="Goodman L."/>
            <person name="Tafer H."/>
            <person name="Vignal A."/>
            <person name="Lee T."/>
            <person name="Kim K.W."/>
            <person name="Sheng Z."/>
            <person name="An Y."/>
            <person name="Searle S."/>
            <person name="Herrero J."/>
            <person name="Groenen M.A."/>
            <person name="Crooijmans R.P."/>
            <person name="Faraut T."/>
            <person name="Cai Q."/>
            <person name="Webster R.G."/>
            <person name="Aldridge J.R."/>
            <person name="Warren W.C."/>
            <person name="Bartschat S."/>
            <person name="Kehr S."/>
            <person name="Marz M."/>
            <person name="Stadler P.F."/>
            <person name="Smith J."/>
            <person name="Kraus R.H."/>
            <person name="Zhao Y."/>
            <person name="Ren L."/>
            <person name="Fei J."/>
            <person name="Morisson M."/>
            <person name="Kaiser P."/>
            <person name="Griffin D.K."/>
            <person name="Rao M."/>
            <person name="Pitel F."/>
            <person name="Wang J."/>
            <person name="Li N."/>
        </authorList>
    </citation>
    <scope>NUCLEOTIDE SEQUENCE [LARGE SCALE GENOMIC DNA]</scope>
</reference>
<feature type="region of interest" description="Disordered" evidence="1">
    <location>
        <begin position="1"/>
        <end position="51"/>
    </location>
</feature>
<name>R0LU48_ANAPL</name>
<feature type="compositionally biased region" description="Gly residues" evidence="1">
    <location>
        <begin position="425"/>
        <end position="438"/>
    </location>
</feature>
<gene>
    <name evidence="2" type="ORF">Anapl_05445</name>
</gene>
<accession>R0LU48</accession>
<sequence>MPGLRVFPPTSRRALGGRGLSVTSSHANNSTSLQKTGPRAQLPGTPGPQHPTFPSYSSIRLGVPAVHPLRQVPYRTSKHLRVSYRTSNAAEVPNAAQVAAQRCICKHSPSYAVCAHDRLHATIPSLVTGCYTLRKDQVWWLWDRISTGGRMLHTQERPGVVALGQDFHRRKSPSPSFSEHTALWVPSPNGSWVSLPLAQAGKSPRLRKDACGAQGCGVSFEAPPVRTFRQTQKTSKHSENPTCSVHRLVHFGPFLSLHTAIIGFSAAVATMQVGANKVKASTATFFTSSSPSKNSTPLVSRSTGTITPHLSTGDMDASSSLLKGCNVVPSAHESNTVSLPSVAPREPPQFLSTSSECKRTVGRLCLSLCIRFLHQSAKEGPITICPDYVCELGVLFGGMIRRTPGCERRGQQHPPAVHPFTTEGSSGGGHGCGQGGKQSGEDLCNTTATGTGAEQSRFDVLRQPKPPAGLAVTEAAALENNKGANLATGTKRQSVEETAEAESFSLTAHENPQIPVGKALRSSTEAPGREMSVSTPLALFLLLLPNPFHSPRDEFQQHERAKLVVLFARSINQEHYFTSMFLHLPRKPCKGAKYCVPFSSCSYPPPKFHDECSCAHMDPVPKTAATQNRAINSMQAMAGADDCISSSAVALPSKPGLILAKHSRQPSSLPAPLCCSFSELQPNLCFSSNPVTRTNPQIPVTDQFSPAFPILPKTVSPANSLNLFEKGAFLIREEKRRSKKRKENASKALQLIAPVPLLPAFLCQTCHGREPNVAQPSGTWGLASLQHLLGGTHGPEVKFLLEERMAPEVYLFALSAMQMLREERKEHRGLKSSSQPNKEILP</sequence>
<feature type="region of interest" description="Disordered" evidence="1">
    <location>
        <begin position="406"/>
        <end position="438"/>
    </location>
</feature>
<evidence type="ECO:0000313" key="2">
    <source>
        <dbReference type="EMBL" id="EOB05290.1"/>
    </source>
</evidence>
<feature type="compositionally biased region" description="Polar residues" evidence="1">
    <location>
        <begin position="21"/>
        <end position="35"/>
    </location>
</feature>
<keyword evidence="3" id="KW-1185">Reference proteome</keyword>
<organism evidence="2 3">
    <name type="scientific">Anas platyrhynchos</name>
    <name type="common">Mallard</name>
    <name type="synonym">Anas boschas</name>
    <dbReference type="NCBI Taxonomy" id="8839"/>
    <lineage>
        <taxon>Eukaryota</taxon>
        <taxon>Metazoa</taxon>
        <taxon>Chordata</taxon>
        <taxon>Craniata</taxon>
        <taxon>Vertebrata</taxon>
        <taxon>Euteleostomi</taxon>
        <taxon>Archelosauria</taxon>
        <taxon>Archosauria</taxon>
        <taxon>Dinosauria</taxon>
        <taxon>Saurischia</taxon>
        <taxon>Theropoda</taxon>
        <taxon>Coelurosauria</taxon>
        <taxon>Aves</taxon>
        <taxon>Neognathae</taxon>
        <taxon>Galloanserae</taxon>
        <taxon>Anseriformes</taxon>
        <taxon>Anatidae</taxon>
        <taxon>Anatinae</taxon>
        <taxon>Anas</taxon>
    </lineage>
</organism>
<feature type="region of interest" description="Disordered" evidence="1">
    <location>
        <begin position="504"/>
        <end position="527"/>
    </location>
</feature>
<dbReference type="Proteomes" id="UP000296049">
    <property type="component" value="Unassembled WGS sequence"/>
</dbReference>